<proteinExistence type="predicted"/>
<reference evidence="1" key="1">
    <citation type="submission" date="2022-12" db="EMBL/GenBank/DDBJ databases">
        <authorList>
            <person name="Krivoruchko A.V."/>
            <person name="Elkin A."/>
        </authorList>
    </citation>
    <scope>NUCLEOTIDE SEQUENCE</scope>
    <source>
        <strain evidence="1">IEGM 249</strain>
    </source>
</reference>
<organism evidence="2 5">
    <name type="scientific">Rhodococcus opacus</name>
    <name type="common">Nocardia opaca</name>
    <dbReference type="NCBI Taxonomy" id="37919"/>
    <lineage>
        <taxon>Bacteria</taxon>
        <taxon>Bacillati</taxon>
        <taxon>Actinomycetota</taxon>
        <taxon>Actinomycetes</taxon>
        <taxon>Mycobacteriales</taxon>
        <taxon>Nocardiaceae</taxon>
        <taxon>Rhodococcus</taxon>
    </lineage>
</organism>
<sequence>MPKYTVTFRNGISSDKPFDSDFQAINETHRPTAPQTGIVQIHRYADGGGLTDVWSASPTGRADRPDA</sequence>
<keyword evidence="4" id="KW-1185">Reference proteome</keyword>
<dbReference type="AlphaFoldDB" id="A0AAX3YTZ9"/>
<dbReference type="EMBL" id="CP130956">
    <property type="protein sequence ID" value="WLF52332.1"/>
    <property type="molecule type" value="Genomic_DNA"/>
</dbReference>
<name>A0AAX3YTZ9_RHOOP</name>
<gene>
    <name evidence="1" type="ORF">O4328_35180</name>
    <name evidence="2" type="ORF">Q5707_41090</name>
    <name evidence="3" type="ORF">Q5707_43905</name>
</gene>
<dbReference type="EMBL" id="JAPWIS010000025">
    <property type="protein sequence ID" value="MCZ4588834.1"/>
    <property type="molecule type" value="Genomic_DNA"/>
</dbReference>
<evidence type="ECO:0000313" key="1">
    <source>
        <dbReference type="EMBL" id="MCZ4588834.1"/>
    </source>
</evidence>
<dbReference type="EMBL" id="CP130956">
    <property type="protein sequence ID" value="WLF51871.1"/>
    <property type="molecule type" value="Genomic_DNA"/>
</dbReference>
<keyword evidence="2" id="KW-0614">Plasmid</keyword>
<dbReference type="Proteomes" id="UP001066327">
    <property type="component" value="Unassembled WGS sequence"/>
</dbReference>
<evidence type="ECO:0000313" key="3">
    <source>
        <dbReference type="EMBL" id="WLF52332.1"/>
    </source>
</evidence>
<reference evidence="2" key="2">
    <citation type="submission" date="2023-07" db="EMBL/GenBank/DDBJ databases">
        <title>Genomic analysis of Rhodococcus opacus VOC-14 with glycol ethers degradation activity.</title>
        <authorList>
            <person name="Narkevich D.A."/>
            <person name="Hlushen A.M."/>
            <person name="Akhremchuk A.E."/>
            <person name="Sikolenko M.A."/>
            <person name="Valentovich L.N."/>
        </authorList>
    </citation>
    <scope>NUCLEOTIDE SEQUENCE</scope>
    <source>
        <strain evidence="2">VOC-14</strain>
        <plasmid evidence="2">pRho-VOC14-L</plasmid>
    </source>
</reference>
<protein>
    <submittedName>
        <fullName evidence="2">Uncharacterized protein</fullName>
    </submittedName>
</protein>
<geneLocation type="plasmid" evidence="2 5">
    <name>pRho-VOC14-L</name>
</geneLocation>
<dbReference type="RefSeq" id="WP_133987300.1">
    <property type="nucleotide sequence ID" value="NZ_CP130956.1"/>
</dbReference>
<dbReference type="Proteomes" id="UP001231166">
    <property type="component" value="Plasmid pRho-VOC14-L"/>
</dbReference>
<evidence type="ECO:0000313" key="5">
    <source>
        <dbReference type="Proteomes" id="UP001231166"/>
    </source>
</evidence>
<accession>A0AAX3YTZ9</accession>
<evidence type="ECO:0000313" key="2">
    <source>
        <dbReference type="EMBL" id="WLF51871.1"/>
    </source>
</evidence>
<evidence type="ECO:0000313" key="4">
    <source>
        <dbReference type="Proteomes" id="UP001066327"/>
    </source>
</evidence>